<comment type="caution">
    <text evidence="4">The sequence shown here is derived from an EMBL/GenBank/DDBJ whole genome shotgun (WGS) entry which is preliminary data.</text>
</comment>
<evidence type="ECO:0000256" key="1">
    <source>
        <dbReference type="ARBA" id="ARBA00000274"/>
    </source>
</evidence>
<proteinExistence type="inferred from homology"/>
<dbReference type="GO" id="GO:0009691">
    <property type="term" value="P:cytokinin biosynthetic process"/>
    <property type="evidence" value="ECO:0007669"/>
    <property type="project" value="UniProtKB-UniRule"/>
</dbReference>
<dbReference type="InterPro" id="IPR031100">
    <property type="entry name" value="LOG_fam"/>
</dbReference>
<dbReference type="PANTHER" id="PTHR31223">
    <property type="entry name" value="LOG FAMILY PROTEIN YJL055W"/>
    <property type="match status" value="1"/>
</dbReference>
<accession>A0A941D0T5</accession>
<dbReference type="AlphaFoldDB" id="A0A941D0T5"/>
<reference evidence="4" key="1">
    <citation type="submission" date="2021-04" db="EMBL/GenBank/DDBJ databases">
        <title>Draft genome assembly of strain Phenylobacterium sp. 20VBR1 using MiniION and Illumina platforms.</title>
        <authorList>
            <person name="Thomas F.A."/>
            <person name="Krishnan K.P."/>
            <person name="Sinha R.K."/>
        </authorList>
    </citation>
    <scope>NUCLEOTIDE SEQUENCE</scope>
    <source>
        <strain evidence="4">20VBR1</strain>
    </source>
</reference>
<keyword evidence="3" id="KW-0203">Cytokinin biosynthesis</keyword>
<dbReference type="RefSeq" id="WP_215339815.1">
    <property type="nucleotide sequence ID" value="NZ_JAGSGD010000001.1"/>
</dbReference>
<comment type="catalytic activity">
    <reaction evidence="1">
        <text>AMP + H2O = D-ribose 5-phosphate + adenine</text>
        <dbReference type="Rhea" id="RHEA:20129"/>
        <dbReference type="ChEBI" id="CHEBI:15377"/>
        <dbReference type="ChEBI" id="CHEBI:16708"/>
        <dbReference type="ChEBI" id="CHEBI:78346"/>
        <dbReference type="ChEBI" id="CHEBI:456215"/>
        <dbReference type="EC" id="3.2.2.4"/>
    </reaction>
</comment>
<dbReference type="GO" id="GO:0005829">
    <property type="term" value="C:cytosol"/>
    <property type="evidence" value="ECO:0007669"/>
    <property type="project" value="TreeGrafter"/>
</dbReference>
<dbReference type="Proteomes" id="UP000622580">
    <property type="component" value="Unassembled WGS sequence"/>
</dbReference>
<comment type="similarity">
    <text evidence="2 3">Belongs to the LOG family.</text>
</comment>
<protein>
    <recommendedName>
        <fullName evidence="3">Cytokinin riboside 5'-monophosphate phosphoribohydrolase</fullName>
        <ecNumber evidence="3">3.2.2.n1</ecNumber>
    </recommendedName>
</protein>
<dbReference type="Gene3D" id="3.40.50.450">
    <property type="match status" value="1"/>
</dbReference>
<gene>
    <name evidence="4" type="ORF">JKL49_08690</name>
</gene>
<evidence type="ECO:0000313" key="5">
    <source>
        <dbReference type="Proteomes" id="UP000622580"/>
    </source>
</evidence>
<evidence type="ECO:0000313" key="4">
    <source>
        <dbReference type="EMBL" id="MBR7619462.1"/>
    </source>
</evidence>
<dbReference type="PANTHER" id="PTHR31223:SF70">
    <property type="entry name" value="LOG FAMILY PROTEIN YJL055W"/>
    <property type="match status" value="1"/>
</dbReference>
<dbReference type="InterPro" id="IPR005269">
    <property type="entry name" value="LOG"/>
</dbReference>
<organism evidence="4 5">
    <name type="scientific">Phenylobacterium glaciei</name>
    <dbReference type="NCBI Taxonomy" id="2803784"/>
    <lineage>
        <taxon>Bacteria</taxon>
        <taxon>Pseudomonadati</taxon>
        <taxon>Pseudomonadota</taxon>
        <taxon>Alphaproteobacteria</taxon>
        <taxon>Caulobacterales</taxon>
        <taxon>Caulobacteraceae</taxon>
        <taxon>Phenylobacterium</taxon>
    </lineage>
</organism>
<evidence type="ECO:0000256" key="2">
    <source>
        <dbReference type="ARBA" id="ARBA00006763"/>
    </source>
</evidence>
<name>A0A941D0T5_9CAUL</name>
<dbReference type="GO" id="GO:0008714">
    <property type="term" value="F:AMP nucleosidase activity"/>
    <property type="evidence" value="ECO:0007669"/>
    <property type="project" value="UniProtKB-EC"/>
</dbReference>
<dbReference type="SUPFAM" id="SSF102405">
    <property type="entry name" value="MCP/YpsA-like"/>
    <property type="match status" value="1"/>
</dbReference>
<dbReference type="Pfam" id="PF03641">
    <property type="entry name" value="Lysine_decarbox"/>
    <property type="match status" value="1"/>
</dbReference>
<keyword evidence="3" id="KW-0378">Hydrolase</keyword>
<keyword evidence="5" id="KW-1185">Reference proteome</keyword>
<dbReference type="NCBIfam" id="TIGR00730">
    <property type="entry name" value="Rossman fold protein, TIGR00730 family"/>
    <property type="match status" value="1"/>
</dbReference>
<dbReference type="EMBL" id="JAGSGD010000001">
    <property type="protein sequence ID" value="MBR7619462.1"/>
    <property type="molecule type" value="Genomic_DNA"/>
</dbReference>
<sequence>MGQDLAPLSSACVFCGSSDLADPQLLADAAQLGRDLAAAKLKLIYGGGGVGLMGACAIAAHEAGGEVLGIIPHFLKVRERRLDVVETIVVSSMHERKQIMFERSDSFIVLPGGIGTLEEIVELLSWRRLDLHAKPVVFYSPNGFWEPLYALFKHTVDNKLTPAEFMDSWISVDRVADIIPALSGVRPTEPIPESVVASMT</sequence>
<dbReference type="EC" id="3.2.2.n1" evidence="3"/>
<evidence type="ECO:0000256" key="3">
    <source>
        <dbReference type="RuleBase" id="RU363015"/>
    </source>
</evidence>